<evidence type="ECO:0000256" key="1">
    <source>
        <dbReference type="SAM" id="Phobius"/>
    </source>
</evidence>
<organism evidence="3">
    <name type="scientific">uncultured Desulfobacterium sp</name>
    <dbReference type="NCBI Taxonomy" id="201089"/>
    <lineage>
        <taxon>Bacteria</taxon>
        <taxon>Pseudomonadati</taxon>
        <taxon>Thermodesulfobacteriota</taxon>
        <taxon>Desulfobacteria</taxon>
        <taxon>Desulfobacterales</taxon>
        <taxon>Desulfobacteriaceae</taxon>
        <taxon>Desulfobacterium</taxon>
        <taxon>environmental samples</taxon>
    </lineage>
</organism>
<dbReference type="EMBL" id="OJIN01000221">
    <property type="protein sequence ID" value="SPD75792.1"/>
    <property type="molecule type" value="Genomic_DNA"/>
</dbReference>
<dbReference type="SUPFAM" id="SSF101307">
    <property type="entry name" value="YutG-like"/>
    <property type="match status" value="1"/>
</dbReference>
<sequence length="174" mass="19063">MSNVKSDSLPYSHVFRKAGPFGKAAIILSTWFGIGLFPAASGTVGSVAALPFILFLNMLELWQRVLTIAIFIAISVWSSGLTQKLLERNDPSEVVIDEVSGFSLAMFIAPFSPASLVVCFFLFRIFDIIKPYPIKDLERLKGGMGIVMDDLLAGIFAGTATWGIFRLYNNLFAS</sequence>
<evidence type="ECO:0000313" key="3">
    <source>
        <dbReference type="EMBL" id="SPD75792.1"/>
    </source>
</evidence>
<gene>
    <name evidence="3" type="primary">pgpA</name>
    <name evidence="3" type="ORF">PITCH_A760002</name>
</gene>
<proteinExistence type="predicted"/>
<feature type="domain" description="YutG/PgpA" evidence="2">
    <location>
        <begin position="28"/>
        <end position="162"/>
    </location>
</feature>
<feature type="transmembrane region" description="Helical" evidence="1">
    <location>
        <begin position="31"/>
        <end position="54"/>
    </location>
</feature>
<accession>A0A445N259</accession>
<dbReference type="CDD" id="cd06971">
    <property type="entry name" value="PgpA"/>
    <property type="match status" value="1"/>
</dbReference>
<dbReference type="InterPro" id="IPR026037">
    <property type="entry name" value="PgpA"/>
</dbReference>
<dbReference type="PANTHER" id="PTHR36305:SF1">
    <property type="entry name" value="PHOSPHATIDYLGLYCEROPHOSPHATASE A"/>
    <property type="match status" value="1"/>
</dbReference>
<feature type="transmembrane region" description="Helical" evidence="1">
    <location>
        <begin position="101"/>
        <end position="123"/>
    </location>
</feature>
<dbReference type="AlphaFoldDB" id="A0A445N259"/>
<dbReference type="Pfam" id="PF04608">
    <property type="entry name" value="PgpA"/>
    <property type="match status" value="1"/>
</dbReference>
<keyword evidence="1" id="KW-0812">Transmembrane</keyword>
<protein>
    <submittedName>
        <fullName evidence="3">Phosphatidylglycerophosphatase A</fullName>
        <ecNumber evidence="3">3.1.3.27</ecNumber>
    </submittedName>
</protein>
<dbReference type="EC" id="3.1.3.27" evidence="3"/>
<dbReference type="InterPro" id="IPR036681">
    <property type="entry name" value="PgpA-like_sf"/>
</dbReference>
<feature type="transmembrane region" description="Helical" evidence="1">
    <location>
        <begin position="144"/>
        <end position="165"/>
    </location>
</feature>
<dbReference type="PIRSF" id="PIRSF006162">
    <property type="entry name" value="PgpA"/>
    <property type="match status" value="1"/>
</dbReference>
<dbReference type="PANTHER" id="PTHR36305">
    <property type="entry name" value="PHOSPHATIDYLGLYCEROPHOSPHATASE A"/>
    <property type="match status" value="1"/>
</dbReference>
<dbReference type="UniPathway" id="UPA00084">
    <property type="reaction ID" value="UER00504"/>
</dbReference>
<keyword evidence="1" id="KW-1133">Transmembrane helix</keyword>
<keyword evidence="1" id="KW-0472">Membrane</keyword>
<evidence type="ECO:0000259" key="2">
    <source>
        <dbReference type="Pfam" id="PF04608"/>
    </source>
</evidence>
<name>A0A445N259_9BACT</name>
<reference evidence="3" key="1">
    <citation type="submission" date="2018-01" db="EMBL/GenBank/DDBJ databases">
        <authorList>
            <person name="Regsiter A."/>
            <person name="William W."/>
        </authorList>
    </citation>
    <scope>NUCLEOTIDE SEQUENCE</scope>
    <source>
        <strain evidence="3">TRIP AH-1</strain>
    </source>
</reference>
<keyword evidence="3" id="KW-0378">Hydrolase</keyword>
<feature type="transmembrane region" description="Helical" evidence="1">
    <location>
        <begin position="61"/>
        <end position="81"/>
    </location>
</feature>
<dbReference type="InterPro" id="IPR007686">
    <property type="entry name" value="YutG/PgpA"/>
</dbReference>
<dbReference type="GO" id="GO:0008962">
    <property type="term" value="F:phosphatidylglycerophosphatase activity"/>
    <property type="evidence" value="ECO:0007669"/>
    <property type="project" value="UniProtKB-EC"/>
</dbReference>
<dbReference type="GO" id="GO:0006655">
    <property type="term" value="P:phosphatidylglycerol biosynthetic process"/>
    <property type="evidence" value="ECO:0007669"/>
    <property type="project" value="UniProtKB-UniPathway"/>
</dbReference>